<accession>A0ABR2FDW7</accession>
<evidence type="ECO:0000313" key="2">
    <source>
        <dbReference type="Proteomes" id="UP001472677"/>
    </source>
</evidence>
<comment type="caution">
    <text evidence="1">The sequence shown here is derived from an EMBL/GenBank/DDBJ whole genome shotgun (WGS) entry which is preliminary data.</text>
</comment>
<dbReference type="EMBL" id="JBBPBM010000006">
    <property type="protein sequence ID" value="KAK8579098.1"/>
    <property type="molecule type" value="Genomic_DNA"/>
</dbReference>
<sequence>MRSLGVKRSMPRMQLVYHLSSTNIKRACEKPSHLSIASPTVVFPVVPFVTIDESRPVIDFFPFPRREIRLGESTKLTTRPLNRPSPLLLRLSSPIDNTATLKLNSIPPLFSKPESERVCEKPSHLSIASPTVVSLVVSLVTVDESTSIVNFFPFPRREIRSGESTKLTTRPLNRPLSPLLRLSSPVGNTVTLKLNFIPSLFSRPSFDHKCTQIGTQNHAVLGGTVHHRSMLPSNTPVVSNLHCRDG</sequence>
<organism evidence="1 2">
    <name type="scientific">Hibiscus sabdariffa</name>
    <name type="common">roselle</name>
    <dbReference type="NCBI Taxonomy" id="183260"/>
    <lineage>
        <taxon>Eukaryota</taxon>
        <taxon>Viridiplantae</taxon>
        <taxon>Streptophyta</taxon>
        <taxon>Embryophyta</taxon>
        <taxon>Tracheophyta</taxon>
        <taxon>Spermatophyta</taxon>
        <taxon>Magnoliopsida</taxon>
        <taxon>eudicotyledons</taxon>
        <taxon>Gunneridae</taxon>
        <taxon>Pentapetalae</taxon>
        <taxon>rosids</taxon>
        <taxon>malvids</taxon>
        <taxon>Malvales</taxon>
        <taxon>Malvaceae</taxon>
        <taxon>Malvoideae</taxon>
        <taxon>Hibiscus</taxon>
    </lineage>
</organism>
<dbReference type="Proteomes" id="UP001472677">
    <property type="component" value="Unassembled WGS sequence"/>
</dbReference>
<reference evidence="1 2" key="1">
    <citation type="journal article" date="2024" name="G3 (Bethesda)">
        <title>Genome assembly of Hibiscus sabdariffa L. provides insights into metabolisms of medicinal natural products.</title>
        <authorList>
            <person name="Kim T."/>
        </authorList>
    </citation>
    <scope>NUCLEOTIDE SEQUENCE [LARGE SCALE GENOMIC DNA]</scope>
    <source>
        <strain evidence="1">TK-2024</strain>
        <tissue evidence="1">Old leaves</tissue>
    </source>
</reference>
<protein>
    <submittedName>
        <fullName evidence="1">Uncharacterized protein</fullName>
    </submittedName>
</protein>
<gene>
    <name evidence="1" type="ORF">V6N12_069431</name>
</gene>
<proteinExistence type="predicted"/>
<keyword evidence="2" id="KW-1185">Reference proteome</keyword>
<name>A0ABR2FDW7_9ROSI</name>
<evidence type="ECO:0000313" key="1">
    <source>
        <dbReference type="EMBL" id="KAK8579098.1"/>
    </source>
</evidence>